<dbReference type="AlphaFoldDB" id="A0A426QGR7"/>
<keyword evidence="10" id="KW-1185">Reference proteome</keyword>
<evidence type="ECO:0000256" key="3">
    <source>
        <dbReference type="ARBA" id="ARBA00014754"/>
    </source>
</evidence>
<evidence type="ECO:0000313" key="10">
    <source>
        <dbReference type="Proteomes" id="UP000287798"/>
    </source>
</evidence>
<dbReference type="GO" id="GO:0044780">
    <property type="term" value="P:bacterial-type flagellum assembly"/>
    <property type="evidence" value="ECO:0007669"/>
    <property type="project" value="InterPro"/>
</dbReference>
<keyword evidence="7" id="KW-1005">Bacterial flagellum biogenesis</keyword>
<dbReference type="Proteomes" id="UP000287798">
    <property type="component" value="Unassembled WGS sequence"/>
</dbReference>
<dbReference type="GO" id="GO:0042597">
    <property type="term" value="C:periplasmic space"/>
    <property type="evidence" value="ECO:0007669"/>
    <property type="project" value="UniProtKB-SubCell"/>
</dbReference>
<sequence>MASFWPNDFEHVGERRVKRLCRILLIGLGLGQAAGAVAAGFQSHQSILDTAQRFLADQAAATHSGKIEVSIGNLDQRLRLKPCDQPLEAFMPTGARLNGNTSVGVRCPGPAEWKIYVSGSIDVFGQVVVATEPVLRGESLGEAQLRVVERELSGLSYGYFEGTDKLQGMLAGRAIPAGTVITPNMLTAPRLINRGDRVTLLTGSDRFQVRMRGEAMSDGTRGERIRVKALNSKRVIEGWVVSRGVVKVTL</sequence>
<organism evidence="9 10">
    <name type="scientific">Thiohalobacter thiocyanaticus</name>
    <dbReference type="NCBI Taxonomy" id="585455"/>
    <lineage>
        <taxon>Bacteria</taxon>
        <taxon>Pseudomonadati</taxon>
        <taxon>Pseudomonadota</taxon>
        <taxon>Gammaproteobacteria</taxon>
        <taxon>Thiohalobacterales</taxon>
        <taxon>Thiohalobacteraceae</taxon>
        <taxon>Thiohalobacter</taxon>
    </lineage>
</organism>
<dbReference type="EMBL" id="QZMU01000001">
    <property type="protein sequence ID" value="RRQ20947.1"/>
    <property type="molecule type" value="Genomic_DNA"/>
</dbReference>
<comment type="function">
    <text evidence="6 7">Involved in the assembly process of the P-ring formation. It may associate with FlgF on the rod constituting a structure essential for the P-ring assembly or may act as a modulator protein for the P-ring assembly.</text>
</comment>
<dbReference type="Gene3D" id="2.30.30.760">
    <property type="match status" value="1"/>
</dbReference>
<accession>A0A426QGR7</accession>
<name>A0A426QGR7_9GAMM</name>
<protein>
    <recommendedName>
        <fullName evidence="3 7">Flagella basal body P-ring formation protein FlgA</fullName>
    </recommendedName>
</protein>
<evidence type="ECO:0000256" key="1">
    <source>
        <dbReference type="ARBA" id="ARBA00004418"/>
    </source>
</evidence>
<dbReference type="SMART" id="SM00858">
    <property type="entry name" value="SAF"/>
    <property type="match status" value="1"/>
</dbReference>
<keyword evidence="9" id="KW-0966">Cell projection</keyword>
<evidence type="ECO:0000256" key="6">
    <source>
        <dbReference type="ARBA" id="ARBA00025643"/>
    </source>
</evidence>
<keyword evidence="9" id="KW-0282">Flagellum</keyword>
<evidence type="ECO:0000259" key="8">
    <source>
        <dbReference type="SMART" id="SM00858"/>
    </source>
</evidence>
<dbReference type="Pfam" id="PF13144">
    <property type="entry name" value="ChapFlgA"/>
    <property type="match status" value="1"/>
</dbReference>
<dbReference type="InterPro" id="IPR039246">
    <property type="entry name" value="Flagellar_FlgA"/>
</dbReference>
<evidence type="ECO:0000313" key="9">
    <source>
        <dbReference type="EMBL" id="RRQ20947.1"/>
    </source>
</evidence>
<evidence type="ECO:0000256" key="5">
    <source>
        <dbReference type="ARBA" id="ARBA00022764"/>
    </source>
</evidence>
<comment type="similarity">
    <text evidence="2 7">Belongs to the FlgA family.</text>
</comment>
<comment type="subcellular location">
    <subcellularLocation>
        <location evidence="1 7">Periplasm</location>
    </subcellularLocation>
</comment>
<dbReference type="PANTHER" id="PTHR36307">
    <property type="entry name" value="FLAGELLA BASAL BODY P-RING FORMATION PROTEIN FLGA"/>
    <property type="match status" value="1"/>
</dbReference>
<dbReference type="CDD" id="cd11614">
    <property type="entry name" value="SAF_CpaB_FlgA_like"/>
    <property type="match status" value="1"/>
</dbReference>
<keyword evidence="4" id="KW-0732">Signal</keyword>
<dbReference type="NCBIfam" id="TIGR03170">
    <property type="entry name" value="flgA_cterm"/>
    <property type="match status" value="1"/>
</dbReference>
<dbReference type="PANTHER" id="PTHR36307:SF1">
    <property type="entry name" value="FLAGELLA BASAL BODY P-RING FORMATION PROTEIN FLGA"/>
    <property type="match status" value="1"/>
</dbReference>
<dbReference type="Pfam" id="PF17656">
    <property type="entry name" value="ChapFlgA_N"/>
    <property type="match status" value="1"/>
</dbReference>
<dbReference type="Gene3D" id="3.90.1210.10">
    <property type="entry name" value="Antifreeze-like/N-acetylneuraminic acid synthase C-terminal domain"/>
    <property type="match status" value="1"/>
</dbReference>
<gene>
    <name evidence="9" type="primary">flgA</name>
    <name evidence="9" type="ORF">D6C00_02490</name>
</gene>
<comment type="caution">
    <text evidence="9">The sequence shown here is derived from an EMBL/GenBank/DDBJ whole genome shotgun (WGS) entry which is preliminary data.</text>
</comment>
<evidence type="ECO:0000256" key="7">
    <source>
        <dbReference type="RuleBase" id="RU362063"/>
    </source>
</evidence>
<evidence type="ECO:0000256" key="2">
    <source>
        <dbReference type="ARBA" id="ARBA00010474"/>
    </source>
</evidence>
<keyword evidence="5 7" id="KW-0574">Periplasm</keyword>
<dbReference type="InterPro" id="IPR017585">
    <property type="entry name" value="SAF_FlgA"/>
</dbReference>
<dbReference type="InterPro" id="IPR041231">
    <property type="entry name" value="FlgA_N"/>
</dbReference>
<keyword evidence="9" id="KW-0969">Cilium</keyword>
<feature type="domain" description="SAF" evidence="8">
    <location>
        <begin position="125"/>
        <end position="187"/>
    </location>
</feature>
<proteinExistence type="inferred from homology"/>
<evidence type="ECO:0000256" key="4">
    <source>
        <dbReference type="ARBA" id="ARBA00022729"/>
    </source>
</evidence>
<dbReference type="InterPro" id="IPR013974">
    <property type="entry name" value="SAF"/>
</dbReference>
<reference evidence="9 10" key="1">
    <citation type="journal article" date="2010" name="Int. J. Syst. Evol. Microbiol.">
        <title>Thiohalobacter thiocyanaticus gen. nov., sp. nov., a moderately halophilic, sulfur-oxidizing gammaproteobacterium from hypersaline lakes, that utilizes thiocyanate.</title>
        <authorList>
            <person name="Sorokin D.Y."/>
            <person name="Kovaleva O.L."/>
            <person name="Tourova T.P."/>
            <person name="Muyzer G."/>
        </authorList>
    </citation>
    <scope>NUCLEOTIDE SEQUENCE [LARGE SCALE GENOMIC DNA]</scope>
    <source>
        <strain evidence="9 10">Hrh1</strain>
    </source>
</reference>